<sequence length="236" mass="25076">MLPGDVLLGTARVPDGARLRLVRNGENFVILLDHNELMSSDIFASEEALATMTCDRLGDRADTQLLVGGYGMGFTLRAALATLAGDAGVTVAEIVPEIIAWARGPMKRLTDGCLDDGRVQLVQDDVAMLIEAANGAYDAILLDVDNGPEGLTRRVNDWLYSIEGLQAAKTALRPGGILAVWSATPDEDFAALLAKAGFAVSVVTMDARTLPVAGEAAFEHVILFAHKPWSAEQTIS</sequence>
<evidence type="ECO:0000313" key="3">
    <source>
        <dbReference type="Proteomes" id="UP001222770"/>
    </source>
</evidence>
<organism evidence="2 3">
    <name type="scientific">Novosphingobium cyanobacteriorum</name>
    <dbReference type="NCBI Taxonomy" id="3024215"/>
    <lineage>
        <taxon>Bacteria</taxon>
        <taxon>Pseudomonadati</taxon>
        <taxon>Pseudomonadota</taxon>
        <taxon>Alphaproteobacteria</taxon>
        <taxon>Sphingomonadales</taxon>
        <taxon>Sphingomonadaceae</taxon>
        <taxon>Novosphingobium</taxon>
    </lineage>
</organism>
<accession>A0ABT6CCT1</accession>
<dbReference type="PANTHER" id="PTHR43317">
    <property type="entry name" value="THERMOSPERMINE SYNTHASE ACAULIS5"/>
    <property type="match status" value="1"/>
</dbReference>
<proteinExistence type="predicted"/>
<dbReference type="EMBL" id="JAROCY010000001">
    <property type="protein sequence ID" value="MDF8331730.1"/>
    <property type="molecule type" value="Genomic_DNA"/>
</dbReference>
<protein>
    <submittedName>
        <fullName evidence="2">Spermidine synthase</fullName>
    </submittedName>
</protein>
<dbReference type="Proteomes" id="UP001222770">
    <property type="component" value="Unassembled WGS sequence"/>
</dbReference>
<dbReference type="InterPro" id="IPR029063">
    <property type="entry name" value="SAM-dependent_MTases_sf"/>
</dbReference>
<evidence type="ECO:0000313" key="2">
    <source>
        <dbReference type="EMBL" id="MDF8331730.1"/>
    </source>
</evidence>
<keyword evidence="3" id="KW-1185">Reference proteome</keyword>
<dbReference type="SUPFAM" id="SSF53335">
    <property type="entry name" value="S-adenosyl-L-methionine-dependent methyltransferases"/>
    <property type="match status" value="1"/>
</dbReference>
<keyword evidence="1" id="KW-0620">Polyamine biosynthesis</keyword>
<comment type="caution">
    <text evidence="2">The sequence shown here is derived from an EMBL/GenBank/DDBJ whole genome shotgun (WGS) entry which is preliminary data.</text>
</comment>
<dbReference type="Pfam" id="PF01564">
    <property type="entry name" value="Spermine_synth"/>
    <property type="match status" value="1"/>
</dbReference>
<name>A0ABT6CCT1_9SPHN</name>
<dbReference type="RefSeq" id="WP_277275071.1">
    <property type="nucleotide sequence ID" value="NZ_JAROCY010000001.1"/>
</dbReference>
<reference evidence="2 3" key="1">
    <citation type="submission" date="2023-03" db="EMBL/GenBank/DDBJ databases">
        <title>Novosphingobium cyanobacteriorum sp. nov., isolated from a eutrophic reservoir during the Microcystis bloom period.</title>
        <authorList>
            <person name="Kang M."/>
            <person name="Le V."/>
            <person name="Ko S.-R."/>
            <person name="Lee S.-A."/>
            <person name="Ahn C.-Y."/>
        </authorList>
    </citation>
    <scope>NUCLEOTIDE SEQUENCE [LARGE SCALE GENOMIC DNA]</scope>
    <source>
        <strain evidence="2 3">HBC54</strain>
    </source>
</reference>
<dbReference type="PANTHER" id="PTHR43317:SF3">
    <property type="entry name" value="BLR2883 PROTEIN"/>
    <property type="match status" value="1"/>
</dbReference>
<evidence type="ECO:0000256" key="1">
    <source>
        <dbReference type="ARBA" id="ARBA00023115"/>
    </source>
</evidence>
<gene>
    <name evidence="2" type="ORF">POM99_00820</name>
</gene>
<dbReference type="Gene3D" id="3.40.50.150">
    <property type="entry name" value="Vaccinia Virus protein VP39"/>
    <property type="match status" value="1"/>
</dbReference>